<reference evidence="2 3" key="1">
    <citation type="submission" date="2024-09" db="EMBL/GenBank/DDBJ databases">
        <authorList>
            <person name="Sun Q."/>
            <person name="Mori K."/>
        </authorList>
    </citation>
    <scope>NUCLEOTIDE SEQUENCE [LARGE SCALE GENOMIC DNA]</scope>
    <source>
        <strain evidence="2 3">JCM 3307</strain>
    </source>
</reference>
<comment type="caution">
    <text evidence="2">The sequence shown here is derived from an EMBL/GenBank/DDBJ whole genome shotgun (WGS) entry which is preliminary data.</text>
</comment>
<dbReference type="InterPro" id="IPR009081">
    <property type="entry name" value="PP-bd_ACP"/>
</dbReference>
<dbReference type="Pfam" id="PF00550">
    <property type="entry name" value="PP-binding"/>
    <property type="match status" value="1"/>
</dbReference>
<dbReference type="SUPFAM" id="SSF47336">
    <property type="entry name" value="ACP-like"/>
    <property type="match status" value="1"/>
</dbReference>
<dbReference type="RefSeq" id="WP_223094573.1">
    <property type="nucleotide sequence ID" value="NZ_CP061913.1"/>
</dbReference>
<keyword evidence="3" id="KW-1185">Reference proteome</keyword>
<accession>A0ABV5ML08</accession>
<dbReference type="PROSITE" id="PS50075">
    <property type="entry name" value="CARRIER"/>
    <property type="match status" value="1"/>
</dbReference>
<protein>
    <submittedName>
        <fullName evidence="2">Acyl carrier protein</fullName>
    </submittedName>
</protein>
<evidence type="ECO:0000313" key="2">
    <source>
        <dbReference type="EMBL" id="MFB9449539.1"/>
    </source>
</evidence>
<evidence type="ECO:0000259" key="1">
    <source>
        <dbReference type="PROSITE" id="PS50075"/>
    </source>
</evidence>
<dbReference type="EMBL" id="JBHMCA010000067">
    <property type="protein sequence ID" value="MFB9449539.1"/>
    <property type="molecule type" value="Genomic_DNA"/>
</dbReference>
<proteinExistence type="predicted"/>
<dbReference type="Proteomes" id="UP001589608">
    <property type="component" value="Unassembled WGS sequence"/>
</dbReference>
<sequence length="85" mass="9530">MVELRQQVVSSMSDLLVRMLRLDRPVTEASQLEEELGMSSSQGVQLILDLERDLSIMIDVEDLEQEELATVGELADYITAHATPQ</sequence>
<organism evidence="2 3">
    <name type="scientific">Dactylosporangium vinaceum</name>
    <dbReference type="NCBI Taxonomy" id="53362"/>
    <lineage>
        <taxon>Bacteria</taxon>
        <taxon>Bacillati</taxon>
        <taxon>Actinomycetota</taxon>
        <taxon>Actinomycetes</taxon>
        <taxon>Micromonosporales</taxon>
        <taxon>Micromonosporaceae</taxon>
        <taxon>Dactylosporangium</taxon>
    </lineage>
</organism>
<feature type="domain" description="Carrier" evidence="1">
    <location>
        <begin position="3"/>
        <end position="82"/>
    </location>
</feature>
<dbReference type="InterPro" id="IPR036736">
    <property type="entry name" value="ACP-like_sf"/>
</dbReference>
<dbReference type="Gene3D" id="1.10.1200.10">
    <property type="entry name" value="ACP-like"/>
    <property type="match status" value="1"/>
</dbReference>
<name>A0ABV5ML08_9ACTN</name>
<evidence type="ECO:0000313" key="3">
    <source>
        <dbReference type="Proteomes" id="UP001589608"/>
    </source>
</evidence>
<gene>
    <name evidence="2" type="ORF">ACFFTR_41225</name>
</gene>